<keyword evidence="15" id="KW-1185">Reference proteome</keyword>
<dbReference type="Proteomes" id="UP000305921">
    <property type="component" value="Unassembled WGS sequence"/>
</dbReference>
<evidence type="ECO:0000256" key="3">
    <source>
        <dbReference type="ARBA" id="ARBA00022475"/>
    </source>
</evidence>
<evidence type="ECO:0000256" key="9">
    <source>
        <dbReference type="ARBA" id="ARBA00029829"/>
    </source>
</evidence>
<evidence type="ECO:0000313" key="15">
    <source>
        <dbReference type="Proteomes" id="UP000305921"/>
    </source>
</evidence>
<dbReference type="AlphaFoldDB" id="A0A5R9EFU0"/>
<dbReference type="InterPro" id="IPR018764">
    <property type="entry name" value="RskA_C"/>
</dbReference>
<evidence type="ECO:0000259" key="13">
    <source>
        <dbReference type="Pfam" id="PF22618"/>
    </source>
</evidence>
<dbReference type="InterPro" id="IPR053877">
    <property type="entry name" value="RskA_N"/>
</dbReference>
<keyword evidence="6" id="KW-0805">Transcription regulation</keyword>
<dbReference type="GO" id="GO:0016989">
    <property type="term" value="F:sigma factor antagonist activity"/>
    <property type="evidence" value="ECO:0007669"/>
    <property type="project" value="TreeGrafter"/>
</dbReference>
<evidence type="ECO:0000256" key="10">
    <source>
        <dbReference type="ARBA" id="ARBA00030803"/>
    </source>
</evidence>
<dbReference type="InterPro" id="IPR041916">
    <property type="entry name" value="Anti_sigma_zinc_sf"/>
</dbReference>
<evidence type="ECO:0000256" key="1">
    <source>
        <dbReference type="ARBA" id="ARBA00004167"/>
    </source>
</evidence>
<reference evidence="14 15" key="1">
    <citation type="submission" date="2019-05" db="EMBL/GenBank/DDBJ databases">
        <title>Streptomyces marianii sp. nov., a novel marine actinomycete from southern coast of India.</title>
        <authorList>
            <person name="Iniyan A.M."/>
            <person name="Wink J."/>
            <person name="Ramprasad E."/>
            <person name="Ramana C.V."/>
            <person name="Bunk B."/>
            <person name="Sproer C."/>
            <person name="Joseph F.-J.R.S."/>
            <person name="Vincent S.G.P."/>
        </authorList>
    </citation>
    <scope>NUCLEOTIDE SEQUENCE [LARGE SCALE GENOMIC DNA]</scope>
    <source>
        <strain evidence="14 15">ICN19</strain>
    </source>
</reference>
<dbReference type="EMBL" id="VAWE01000001">
    <property type="protein sequence ID" value="TLQ47502.1"/>
    <property type="molecule type" value="Genomic_DNA"/>
</dbReference>
<comment type="subcellular location">
    <subcellularLocation>
        <location evidence="2">Cell membrane</location>
    </subcellularLocation>
    <subcellularLocation>
        <location evidence="1">Membrane</location>
        <topology evidence="1">Single-pass membrane protein</topology>
    </subcellularLocation>
</comment>
<evidence type="ECO:0000256" key="4">
    <source>
        <dbReference type="ARBA" id="ARBA00022692"/>
    </source>
</evidence>
<sequence length="248" mass="26081">MIRRAGGAGLHTATGAYALHALPENERASFERHLMDCGPCAQEVRELRATAVRLGLAATVRPAPQVRARVVEQIRHVRQEPPAVLRYRTHRLRRLPRFALAAAVAVGIAGGAALWQHQEAGSARARAERAEAEAARVSGVLTASDATYSSGRTENGARATVVVSRERDQAVMLASDLPALPEGKVYQLWFDDAGIMRDAGLLGGGTGTHTVLVHGPVRDASGMGITVEPSGGSASPTSPPLMVVALPA</sequence>
<feature type="transmembrane region" description="Helical" evidence="11">
    <location>
        <begin position="95"/>
        <end position="115"/>
    </location>
</feature>
<dbReference type="GO" id="GO:0005886">
    <property type="term" value="C:plasma membrane"/>
    <property type="evidence" value="ECO:0007669"/>
    <property type="project" value="UniProtKB-SubCell"/>
</dbReference>
<feature type="domain" description="Anti-sigma K factor RskA C-terminal" evidence="12">
    <location>
        <begin position="99"/>
        <end position="239"/>
    </location>
</feature>
<dbReference type="Gene3D" id="1.10.10.1320">
    <property type="entry name" value="Anti-sigma factor, zinc-finger domain"/>
    <property type="match status" value="1"/>
</dbReference>
<dbReference type="RefSeq" id="WP_138056781.1">
    <property type="nucleotide sequence ID" value="NZ_VAWE01000001.1"/>
</dbReference>
<name>A0A5R9EFU0_9ACTN</name>
<accession>A0A5R9EFU0</accession>
<evidence type="ECO:0000256" key="5">
    <source>
        <dbReference type="ARBA" id="ARBA00022989"/>
    </source>
</evidence>
<dbReference type="Pfam" id="PF10099">
    <property type="entry name" value="RskA_C"/>
    <property type="match status" value="1"/>
</dbReference>
<evidence type="ECO:0000256" key="2">
    <source>
        <dbReference type="ARBA" id="ARBA00004236"/>
    </source>
</evidence>
<dbReference type="OrthoDB" id="153510at2"/>
<organism evidence="14 15">
    <name type="scientific">Streptomyces marianii</name>
    <dbReference type="NCBI Taxonomy" id="1817406"/>
    <lineage>
        <taxon>Bacteria</taxon>
        <taxon>Bacillati</taxon>
        <taxon>Actinomycetota</taxon>
        <taxon>Actinomycetes</taxon>
        <taxon>Kitasatosporales</taxon>
        <taxon>Streptomycetaceae</taxon>
        <taxon>Streptomyces</taxon>
    </lineage>
</organism>
<protein>
    <recommendedName>
        <fullName evidence="10">Regulator of SigK</fullName>
    </recommendedName>
    <alternativeName>
        <fullName evidence="9">Sigma-K anti-sigma factor RskA</fullName>
    </alternativeName>
</protein>
<comment type="caution">
    <text evidence="14">The sequence shown here is derived from an EMBL/GenBank/DDBJ whole genome shotgun (WGS) entry which is preliminary data.</text>
</comment>
<keyword evidence="4 11" id="KW-0812">Transmembrane</keyword>
<keyword evidence="5 11" id="KW-1133">Transmembrane helix</keyword>
<evidence type="ECO:0000259" key="12">
    <source>
        <dbReference type="Pfam" id="PF10099"/>
    </source>
</evidence>
<evidence type="ECO:0000256" key="8">
    <source>
        <dbReference type="ARBA" id="ARBA00023163"/>
    </source>
</evidence>
<dbReference type="GO" id="GO:0006417">
    <property type="term" value="P:regulation of translation"/>
    <property type="evidence" value="ECO:0007669"/>
    <property type="project" value="TreeGrafter"/>
</dbReference>
<dbReference type="Pfam" id="PF22618">
    <property type="entry name" value="RskA_N"/>
    <property type="match status" value="1"/>
</dbReference>
<keyword evidence="8" id="KW-0804">Transcription</keyword>
<keyword evidence="3" id="KW-1003">Cell membrane</keyword>
<proteinExistence type="predicted"/>
<evidence type="ECO:0000256" key="11">
    <source>
        <dbReference type="SAM" id="Phobius"/>
    </source>
</evidence>
<evidence type="ECO:0000313" key="14">
    <source>
        <dbReference type="EMBL" id="TLQ47502.1"/>
    </source>
</evidence>
<evidence type="ECO:0000256" key="6">
    <source>
        <dbReference type="ARBA" id="ARBA00023015"/>
    </source>
</evidence>
<feature type="domain" description="Anti-sigma-K factor RskA N-terminal" evidence="13">
    <location>
        <begin position="10"/>
        <end position="50"/>
    </location>
</feature>
<evidence type="ECO:0000256" key="7">
    <source>
        <dbReference type="ARBA" id="ARBA00023136"/>
    </source>
</evidence>
<keyword evidence="7 11" id="KW-0472">Membrane</keyword>
<gene>
    <name evidence="14" type="ORF">FEF34_35225</name>
</gene>
<dbReference type="InterPro" id="IPR051474">
    <property type="entry name" value="Anti-sigma-K/W_factor"/>
</dbReference>
<dbReference type="PANTHER" id="PTHR37461">
    <property type="entry name" value="ANTI-SIGMA-K FACTOR RSKA"/>
    <property type="match status" value="1"/>
</dbReference>
<dbReference type="PANTHER" id="PTHR37461:SF1">
    <property type="entry name" value="ANTI-SIGMA-K FACTOR RSKA"/>
    <property type="match status" value="1"/>
</dbReference>